<dbReference type="InterPro" id="IPR011701">
    <property type="entry name" value="MFS"/>
</dbReference>
<dbReference type="InterPro" id="IPR036259">
    <property type="entry name" value="MFS_trans_sf"/>
</dbReference>
<dbReference type="PROSITE" id="PS50850">
    <property type="entry name" value="MFS"/>
    <property type="match status" value="1"/>
</dbReference>
<comment type="caution">
    <text evidence="8">The sequence shown here is derived from an EMBL/GenBank/DDBJ whole genome shotgun (WGS) entry which is preliminary data.</text>
</comment>
<dbReference type="EMBL" id="LVKK01000038">
    <property type="protein sequence ID" value="OAG39945.1"/>
    <property type="molecule type" value="Genomic_DNA"/>
</dbReference>
<keyword evidence="9" id="KW-1185">Reference proteome</keyword>
<sequence length="405" mass="43411">MNTIEPNPTSQVAISTYSTFSRRQKLCISWLASLSAMYSGLSSFIYYPAITAIARSMSVSIEAINLSITSFQIVSGVAPSVLGDMADQVGRRPICLVAFLVYFAANLGLALQNDYAALIALRCLQSAGASSTIAIAYGFIADIAPPVERGSYVGILQGFTNSAPCIGPVLGGILTETLSWRWVFWFLSILSGCNLIILLLVVPETWVGGILAALLTGRVLDRDYRRTTTTTKDHIPAIPNNDKSPIDLNLVGDFPIEQARLKSIFPLFGISCAATLGYGWSLHHQVHVHAHAQAHPDVPLAVPLLMTFLSGASQVSIFTICGTLLTDLNPNRSATVQASYSLIRCLLSAGGIAAVETLIDAVGAGWCFTVFALVVGVVCVPLAVALRKWGPRWRIEARRDRGASL</sequence>
<dbReference type="Pfam" id="PF07690">
    <property type="entry name" value="MFS_1"/>
    <property type="match status" value="1"/>
</dbReference>
<reference evidence="8 9" key="1">
    <citation type="submission" date="2016-03" db="EMBL/GenBank/DDBJ databases">
        <title>Draft genome sequence of the Fonsecaea monophora CBS 269.37.</title>
        <authorList>
            <person name="Bombassaro A."/>
            <person name="Vinicius W.A."/>
            <person name="De Hoog S."/>
            <person name="Sun J."/>
            <person name="Souza E.M."/>
            <person name="Raittz R.T."/>
            <person name="Costa F."/>
            <person name="Leao A.C."/>
            <person name="Tadra-Sfeir M.Z."/>
            <person name="Baura V."/>
            <person name="Balsanelli E."/>
            <person name="Pedrosa F.O."/>
            <person name="Moreno L.F."/>
            <person name="Steffens M.B."/>
            <person name="Xi L."/>
            <person name="Bocca A.L."/>
            <person name="Felipe M.S."/>
            <person name="Teixeira M."/>
            <person name="Telles Filho F.Q."/>
            <person name="Azevedo C.M."/>
            <person name="Gomes R."/>
            <person name="Vicente V.A."/>
        </authorList>
    </citation>
    <scope>NUCLEOTIDE SEQUENCE [LARGE SCALE GENOMIC DNA]</scope>
    <source>
        <strain evidence="8 9">CBS 269.37</strain>
    </source>
</reference>
<gene>
    <name evidence="8" type="ORF">AYO21_05818</name>
</gene>
<feature type="transmembrane region" description="Helical" evidence="6">
    <location>
        <begin position="361"/>
        <end position="386"/>
    </location>
</feature>
<feature type="transmembrane region" description="Helical" evidence="6">
    <location>
        <begin position="301"/>
        <end position="326"/>
    </location>
</feature>
<dbReference type="PANTHER" id="PTHR23502:SF51">
    <property type="entry name" value="QUINIDINE RESISTANCE PROTEIN 1-RELATED"/>
    <property type="match status" value="1"/>
</dbReference>
<evidence type="ECO:0000313" key="8">
    <source>
        <dbReference type="EMBL" id="OAG39945.1"/>
    </source>
</evidence>
<feature type="transmembrane region" description="Helical" evidence="6">
    <location>
        <begin position="182"/>
        <end position="215"/>
    </location>
</feature>
<keyword evidence="4 6" id="KW-1133">Transmembrane helix</keyword>
<dbReference type="GeneID" id="34600982"/>
<evidence type="ECO:0000256" key="1">
    <source>
        <dbReference type="ARBA" id="ARBA00004141"/>
    </source>
</evidence>
<evidence type="ECO:0000256" key="6">
    <source>
        <dbReference type="SAM" id="Phobius"/>
    </source>
</evidence>
<dbReference type="SUPFAM" id="SSF103473">
    <property type="entry name" value="MFS general substrate transporter"/>
    <property type="match status" value="1"/>
</dbReference>
<feature type="transmembrane region" description="Helical" evidence="6">
    <location>
        <begin position="117"/>
        <end position="140"/>
    </location>
</feature>
<evidence type="ECO:0000256" key="2">
    <source>
        <dbReference type="ARBA" id="ARBA00022448"/>
    </source>
</evidence>
<proteinExistence type="predicted"/>
<feature type="transmembrane region" description="Helical" evidence="6">
    <location>
        <begin position="338"/>
        <end position="355"/>
    </location>
</feature>
<evidence type="ECO:0000259" key="7">
    <source>
        <dbReference type="PROSITE" id="PS50850"/>
    </source>
</evidence>
<evidence type="ECO:0000313" key="9">
    <source>
        <dbReference type="Proteomes" id="UP000077002"/>
    </source>
</evidence>
<dbReference type="AlphaFoldDB" id="A0A177F6V3"/>
<dbReference type="OrthoDB" id="4159967at2759"/>
<dbReference type="Proteomes" id="UP000077002">
    <property type="component" value="Unassembled WGS sequence"/>
</dbReference>
<feature type="transmembrane region" description="Helical" evidence="6">
    <location>
        <begin position="94"/>
        <end position="111"/>
    </location>
</feature>
<dbReference type="PANTHER" id="PTHR23502">
    <property type="entry name" value="MAJOR FACILITATOR SUPERFAMILY"/>
    <property type="match status" value="1"/>
</dbReference>
<dbReference type="GO" id="GO:0022857">
    <property type="term" value="F:transmembrane transporter activity"/>
    <property type="evidence" value="ECO:0007669"/>
    <property type="project" value="InterPro"/>
</dbReference>
<evidence type="ECO:0000256" key="3">
    <source>
        <dbReference type="ARBA" id="ARBA00022692"/>
    </source>
</evidence>
<evidence type="ECO:0000256" key="5">
    <source>
        <dbReference type="ARBA" id="ARBA00023136"/>
    </source>
</evidence>
<dbReference type="GO" id="GO:0042908">
    <property type="term" value="P:xenobiotic transport"/>
    <property type="evidence" value="ECO:0007669"/>
    <property type="project" value="UniProtKB-ARBA"/>
</dbReference>
<feature type="transmembrane region" description="Helical" evidence="6">
    <location>
        <begin position="264"/>
        <end position="281"/>
    </location>
</feature>
<feature type="domain" description="Major facilitator superfamily (MFS) profile" evidence="7">
    <location>
        <begin position="28"/>
        <end position="405"/>
    </location>
</feature>
<dbReference type="GO" id="GO:0140115">
    <property type="term" value="P:export across plasma membrane"/>
    <property type="evidence" value="ECO:0007669"/>
    <property type="project" value="UniProtKB-ARBA"/>
</dbReference>
<organism evidence="8 9">
    <name type="scientific">Fonsecaea monophora</name>
    <dbReference type="NCBI Taxonomy" id="254056"/>
    <lineage>
        <taxon>Eukaryota</taxon>
        <taxon>Fungi</taxon>
        <taxon>Dikarya</taxon>
        <taxon>Ascomycota</taxon>
        <taxon>Pezizomycotina</taxon>
        <taxon>Eurotiomycetes</taxon>
        <taxon>Chaetothyriomycetidae</taxon>
        <taxon>Chaetothyriales</taxon>
        <taxon>Herpotrichiellaceae</taxon>
        <taxon>Fonsecaea</taxon>
    </lineage>
</organism>
<keyword evidence="5 6" id="KW-0472">Membrane</keyword>
<comment type="subcellular location">
    <subcellularLocation>
        <location evidence="1">Membrane</location>
        <topology evidence="1">Multi-pass membrane protein</topology>
    </subcellularLocation>
</comment>
<feature type="transmembrane region" description="Helical" evidence="6">
    <location>
        <begin position="26"/>
        <end position="47"/>
    </location>
</feature>
<name>A0A177F6V3_9EURO</name>
<accession>A0A177F6V3</accession>
<keyword evidence="2" id="KW-0813">Transport</keyword>
<dbReference type="GO" id="GO:0005886">
    <property type="term" value="C:plasma membrane"/>
    <property type="evidence" value="ECO:0007669"/>
    <property type="project" value="TreeGrafter"/>
</dbReference>
<dbReference type="Gene3D" id="1.20.1720.10">
    <property type="entry name" value="Multidrug resistance protein D"/>
    <property type="match status" value="1"/>
</dbReference>
<evidence type="ECO:0000256" key="4">
    <source>
        <dbReference type="ARBA" id="ARBA00022989"/>
    </source>
</evidence>
<dbReference type="InterPro" id="IPR005829">
    <property type="entry name" value="Sugar_transporter_CS"/>
</dbReference>
<dbReference type="RefSeq" id="XP_022511897.1">
    <property type="nucleotide sequence ID" value="XM_022655785.1"/>
</dbReference>
<keyword evidence="3 6" id="KW-0812">Transmembrane</keyword>
<dbReference type="PROSITE" id="PS00216">
    <property type="entry name" value="SUGAR_TRANSPORT_1"/>
    <property type="match status" value="1"/>
</dbReference>
<protein>
    <recommendedName>
        <fullName evidence="7">Major facilitator superfamily (MFS) profile domain-containing protein</fullName>
    </recommendedName>
</protein>
<dbReference type="InterPro" id="IPR020846">
    <property type="entry name" value="MFS_dom"/>
</dbReference>